<reference evidence="5" key="2">
    <citation type="submission" date="2022-03" db="EMBL/GenBank/DDBJ databases">
        <title>Draft title - Genomic analysis of global carrot germplasm unveils the trajectory of domestication and the origin of high carotenoid orange carrot.</title>
        <authorList>
            <person name="Iorizzo M."/>
            <person name="Ellison S."/>
            <person name="Senalik D."/>
            <person name="Macko-Podgorni A."/>
            <person name="Grzebelus D."/>
            <person name="Bostan H."/>
            <person name="Rolling W."/>
            <person name="Curaba J."/>
            <person name="Simon P."/>
        </authorList>
    </citation>
    <scope>NUCLEOTIDE SEQUENCE</scope>
    <source>
        <tissue evidence="5">Leaf</tissue>
    </source>
</reference>
<dbReference type="SMART" id="SM00666">
    <property type="entry name" value="PB1"/>
    <property type="match status" value="1"/>
</dbReference>
<dbReference type="GO" id="GO:0003677">
    <property type="term" value="F:DNA binding"/>
    <property type="evidence" value="ECO:0007669"/>
    <property type="project" value="UniProtKB-KW"/>
</dbReference>
<reference evidence="5" key="1">
    <citation type="journal article" date="2016" name="Nat. Genet.">
        <title>A high-quality carrot genome assembly provides new insights into carotenoid accumulation and asterid genome evolution.</title>
        <authorList>
            <person name="Iorizzo M."/>
            <person name="Ellison S."/>
            <person name="Senalik D."/>
            <person name="Zeng P."/>
            <person name="Satapoomin P."/>
            <person name="Huang J."/>
            <person name="Bowman M."/>
            <person name="Iovene M."/>
            <person name="Sanseverino W."/>
            <person name="Cavagnaro P."/>
            <person name="Yildiz M."/>
            <person name="Macko-Podgorni A."/>
            <person name="Moranska E."/>
            <person name="Grzebelus E."/>
            <person name="Grzebelus D."/>
            <person name="Ashrafi H."/>
            <person name="Zheng Z."/>
            <person name="Cheng S."/>
            <person name="Spooner D."/>
            <person name="Van Deynze A."/>
            <person name="Simon P."/>
        </authorList>
    </citation>
    <scope>NUCLEOTIDE SEQUENCE</scope>
    <source>
        <tissue evidence="5">Leaf</tissue>
    </source>
</reference>
<dbReference type="OMA" id="ANGIAMW"/>
<protein>
    <submittedName>
        <fullName evidence="5">Uncharacterized protein</fullName>
    </submittedName>
</protein>
<evidence type="ECO:0000256" key="3">
    <source>
        <dbReference type="ARBA" id="ARBA00023163"/>
    </source>
</evidence>
<evidence type="ECO:0000256" key="1">
    <source>
        <dbReference type="ARBA" id="ARBA00023015"/>
    </source>
</evidence>
<organism evidence="5 6">
    <name type="scientific">Daucus carota subsp. sativus</name>
    <name type="common">Carrot</name>
    <dbReference type="NCBI Taxonomy" id="79200"/>
    <lineage>
        <taxon>Eukaryota</taxon>
        <taxon>Viridiplantae</taxon>
        <taxon>Streptophyta</taxon>
        <taxon>Embryophyta</taxon>
        <taxon>Tracheophyta</taxon>
        <taxon>Spermatophyta</taxon>
        <taxon>Magnoliopsida</taxon>
        <taxon>eudicotyledons</taxon>
        <taxon>Gunneridae</taxon>
        <taxon>Pentapetalae</taxon>
        <taxon>asterids</taxon>
        <taxon>campanulids</taxon>
        <taxon>Apiales</taxon>
        <taxon>Apiaceae</taxon>
        <taxon>Apioideae</taxon>
        <taxon>Scandiceae</taxon>
        <taxon>Daucinae</taxon>
        <taxon>Daucus</taxon>
        <taxon>Daucus sect. Daucus</taxon>
    </lineage>
</organism>
<dbReference type="InterPro" id="IPR003035">
    <property type="entry name" value="RWP-RK_dom"/>
</dbReference>
<gene>
    <name evidence="5" type="ORF">DCAR_0935894</name>
</gene>
<dbReference type="Pfam" id="PF00564">
    <property type="entry name" value="PB1"/>
    <property type="match status" value="1"/>
</dbReference>
<keyword evidence="3" id="KW-0804">Transcription</keyword>
<dbReference type="SUPFAM" id="SSF54277">
    <property type="entry name" value="CAD &amp; PB1 domains"/>
    <property type="match status" value="1"/>
</dbReference>
<dbReference type="Proteomes" id="UP000077755">
    <property type="component" value="Chromosome 9"/>
</dbReference>
<keyword evidence="2" id="KW-0238">DNA-binding</keyword>
<dbReference type="PANTHER" id="PTHR32002">
    <property type="entry name" value="PROTEIN NLP8"/>
    <property type="match status" value="1"/>
</dbReference>
<keyword evidence="1" id="KW-0805">Transcription regulation</keyword>
<dbReference type="Gramene" id="KZM83367">
    <property type="protein sequence ID" value="KZM83367"/>
    <property type="gene ID" value="DCAR_030936"/>
</dbReference>
<dbReference type="PROSITE" id="PS51519">
    <property type="entry name" value="RWP_RK"/>
    <property type="match status" value="1"/>
</dbReference>
<evidence type="ECO:0000256" key="2">
    <source>
        <dbReference type="ARBA" id="ARBA00023125"/>
    </source>
</evidence>
<accession>A0A175YJ23</accession>
<keyword evidence="6" id="KW-1185">Reference proteome</keyword>
<sequence>MAAERVDNPLEVSPDDEDVEPVTPASKRLKKSKIPCTIENISKHFGRPIKDAADSFGLSVSTFKRRCRDVDIEWWESRTSQKTDGKSGAKHLSSDTFSLPNRRVVTHSSQDFNMMTIKVTYDARIIKFKLSTSSGLEELENSVIKRLNLDRKSFCLKYQDDADDWIDITCDEDVLECMEVSRSLKKSIIEMKLGPAY</sequence>
<dbReference type="InterPro" id="IPR000270">
    <property type="entry name" value="PB1_dom"/>
</dbReference>
<evidence type="ECO:0000256" key="4">
    <source>
        <dbReference type="ARBA" id="ARBA00023242"/>
    </source>
</evidence>
<dbReference type="EMBL" id="CP093351">
    <property type="protein sequence ID" value="WOH16343.1"/>
    <property type="molecule type" value="Genomic_DNA"/>
</dbReference>
<dbReference type="PROSITE" id="PS51745">
    <property type="entry name" value="PB1"/>
    <property type="match status" value="1"/>
</dbReference>
<dbReference type="PANTHER" id="PTHR32002:SF35">
    <property type="entry name" value="PROTEIN NLP6"/>
    <property type="match status" value="1"/>
</dbReference>
<dbReference type="InterPro" id="IPR045012">
    <property type="entry name" value="NLP"/>
</dbReference>
<name>A0A175YJ23_DAUCS</name>
<dbReference type="InterPro" id="IPR053793">
    <property type="entry name" value="PB1-like"/>
</dbReference>
<evidence type="ECO:0000313" key="6">
    <source>
        <dbReference type="Proteomes" id="UP000077755"/>
    </source>
</evidence>
<dbReference type="AlphaFoldDB" id="A0A175YJ23"/>
<proteinExistence type="predicted"/>
<dbReference type="GO" id="GO:0003700">
    <property type="term" value="F:DNA-binding transcription factor activity"/>
    <property type="evidence" value="ECO:0007669"/>
    <property type="project" value="InterPro"/>
</dbReference>
<dbReference type="Pfam" id="PF02042">
    <property type="entry name" value="RWP-RK"/>
    <property type="match status" value="1"/>
</dbReference>
<evidence type="ECO:0000313" key="5">
    <source>
        <dbReference type="EMBL" id="WOH16343.1"/>
    </source>
</evidence>
<keyword evidence="4" id="KW-0539">Nucleus</keyword>
<dbReference type="Gene3D" id="3.10.20.90">
    <property type="entry name" value="Phosphatidylinositol 3-kinase Catalytic Subunit, Chain A, domain 1"/>
    <property type="match status" value="1"/>
</dbReference>